<dbReference type="SUPFAM" id="SSF52540">
    <property type="entry name" value="P-loop containing nucleoside triphosphate hydrolases"/>
    <property type="match status" value="1"/>
</dbReference>
<evidence type="ECO:0000259" key="5">
    <source>
        <dbReference type="Pfam" id="PF13476"/>
    </source>
</evidence>
<evidence type="ECO:0000313" key="6">
    <source>
        <dbReference type="EMBL" id="VFA96618.1"/>
    </source>
</evidence>
<dbReference type="Proteomes" id="UP000290439">
    <property type="component" value="Chromosome"/>
</dbReference>
<dbReference type="Gene3D" id="3.40.50.300">
    <property type="entry name" value="P-loop containing nucleotide triphosphate hydrolases"/>
    <property type="match status" value="2"/>
</dbReference>
<dbReference type="PANTHER" id="PTHR32114:SF2">
    <property type="entry name" value="ABC TRANSPORTER ABCH.3"/>
    <property type="match status" value="1"/>
</dbReference>
<accession>A0A4U8W536</accession>
<keyword evidence="4" id="KW-0175">Coiled coil</keyword>
<evidence type="ECO:0000256" key="3">
    <source>
        <dbReference type="ARBA" id="ARBA00013368"/>
    </source>
</evidence>
<dbReference type="AlphaFoldDB" id="A0A4U8W536"/>
<protein>
    <recommendedName>
        <fullName evidence="3">Nuclease SbcCD subunit C</fullName>
    </recommendedName>
</protein>
<feature type="domain" description="Rad50/SbcC-type AAA" evidence="5">
    <location>
        <begin position="66"/>
        <end position="170"/>
    </location>
</feature>
<evidence type="ECO:0000256" key="4">
    <source>
        <dbReference type="SAM" id="Coils"/>
    </source>
</evidence>
<dbReference type="PANTHER" id="PTHR32114">
    <property type="entry name" value="ABC TRANSPORTER ABCH.3"/>
    <property type="match status" value="1"/>
</dbReference>
<evidence type="ECO:0000256" key="1">
    <source>
        <dbReference type="ARBA" id="ARBA00006930"/>
    </source>
</evidence>
<dbReference type="EMBL" id="LR215973">
    <property type="protein sequence ID" value="VFA96618.1"/>
    <property type="molecule type" value="Genomic_DNA"/>
</dbReference>
<organism evidence="6 7">
    <name type="scientific">Nocardia cyriacigeorgica</name>
    <dbReference type="NCBI Taxonomy" id="135487"/>
    <lineage>
        <taxon>Bacteria</taxon>
        <taxon>Bacillati</taxon>
        <taxon>Actinomycetota</taxon>
        <taxon>Actinomycetes</taxon>
        <taxon>Mycobacteriales</taxon>
        <taxon>Nocardiaceae</taxon>
        <taxon>Nocardia</taxon>
    </lineage>
</organism>
<dbReference type="InterPro" id="IPR038729">
    <property type="entry name" value="Rad50/SbcC_AAA"/>
</dbReference>
<evidence type="ECO:0000256" key="2">
    <source>
        <dbReference type="ARBA" id="ARBA00011322"/>
    </source>
</evidence>
<proteinExistence type="inferred from homology"/>
<dbReference type="GO" id="GO:0016887">
    <property type="term" value="F:ATP hydrolysis activity"/>
    <property type="evidence" value="ECO:0007669"/>
    <property type="project" value="InterPro"/>
</dbReference>
<name>A0A4U8W536_9NOCA</name>
<comment type="similarity">
    <text evidence="1">Belongs to the SMC family. SbcC subfamily.</text>
</comment>
<dbReference type="InterPro" id="IPR027417">
    <property type="entry name" value="P-loop_NTPase"/>
</dbReference>
<gene>
    <name evidence="6" type="ORF">NCTC10797_00372</name>
</gene>
<comment type="subunit">
    <text evidence="2">Heterodimer of SbcC and SbcD.</text>
</comment>
<dbReference type="Pfam" id="PF13476">
    <property type="entry name" value="AAA_23"/>
    <property type="match status" value="1"/>
</dbReference>
<feature type="coiled-coil region" evidence="4">
    <location>
        <begin position="224"/>
        <end position="272"/>
    </location>
</feature>
<evidence type="ECO:0000313" key="7">
    <source>
        <dbReference type="Proteomes" id="UP000290439"/>
    </source>
</evidence>
<sequence length="805" mass="87640">MQELSSVTSTSDSSTRRLTDLVAAALAADTTVPAAVAETVLVSFPESAGPAASGTGDTLAGMFVRSITVSGFRGIGPQARLPIQPSLGLTLVVGRNGCGKSSFAEAAEFAITGDNKRWANKSKIWKDGWRNLHDGTTPYVAVELQTECPDNPLTISGSWGPGTALEAGQWTAQRKAGDARPLDRSRLAQPLELYRPFLSYSELGSLIDGTPSSMYDALHSLLGLDDLTTALATLQRRRLDLDKAIKETKRGKETLLAELSILEDERARTVERQLQARQVDLEALSRVVLGAGESSGAAASLSAVTAVELPSEEAVETALARLTAATTRLLGVATADAEASSRMLDILILASEFAEDADCRCPVCGEGELDEQWRDSTRQTISDIRTRTIELAEAKKEHEAASAHVRELIRPLPASLSNCPIDSAAAVLAWREWAELAGSEPTSLPSQMPVRHQRARAELAALQARARAELARLDDVWAPLARQIAAWVEMATTCVGAPDELKTVKAAENWLKNAAGTLRNERMRPLTELSQRVWTTLRQQSNVELGDVVLEGTAQTRRVNLDVTVDGVAGAALGVMSQGELHALGLSLFLPRATAEQSPFRFLMIDDPVQSMDPAKVDGLARVLADVARTRQVIVFTHDLRLPEAVRRLQIPATVLDVQRRERSVVEVRVSIDPVRRYIDDARALSLTRNLPRAEADEMIALCCRLAIESAATTKVRRVLGEHGFRQSDITEQLERAERTVQKLALAVFYDRTRESDVLTHLDKELAPWASEVVRTCNSGAHGCTRDELGDLVNRAERIAKWINR</sequence>
<dbReference type="GO" id="GO:0006302">
    <property type="term" value="P:double-strand break repair"/>
    <property type="evidence" value="ECO:0007669"/>
    <property type="project" value="InterPro"/>
</dbReference>
<reference evidence="6 7" key="1">
    <citation type="submission" date="2019-02" db="EMBL/GenBank/DDBJ databases">
        <authorList>
            <consortium name="Pathogen Informatics"/>
        </authorList>
    </citation>
    <scope>NUCLEOTIDE SEQUENCE [LARGE SCALE GENOMIC DNA]</scope>
    <source>
        <strain evidence="6 7">3012STDY6756504</strain>
    </source>
</reference>